<evidence type="ECO:0000256" key="1">
    <source>
        <dbReference type="ARBA" id="ARBA00022722"/>
    </source>
</evidence>
<feature type="region of interest" description="Disordered" evidence="11">
    <location>
        <begin position="690"/>
        <end position="715"/>
    </location>
</feature>
<dbReference type="Pfam" id="PF20297">
    <property type="entry name" value="MSSS"/>
    <property type="match status" value="1"/>
</dbReference>
<dbReference type="NCBIfam" id="TIGR01069">
    <property type="entry name" value="mutS2"/>
    <property type="match status" value="1"/>
</dbReference>
<dbReference type="EC" id="3.6.4.-" evidence="9"/>
<evidence type="ECO:0000256" key="4">
    <source>
        <dbReference type="ARBA" id="ARBA00022759"/>
    </source>
</evidence>
<dbReference type="InterPro" id="IPR002625">
    <property type="entry name" value="Smr_dom"/>
</dbReference>
<evidence type="ECO:0000313" key="13">
    <source>
        <dbReference type="Proteomes" id="UP000288197"/>
    </source>
</evidence>
<dbReference type="Proteomes" id="UP000288197">
    <property type="component" value="Unassembled WGS sequence"/>
</dbReference>
<keyword evidence="8 9" id="KW-0238">DNA-binding</keyword>
<dbReference type="InterPro" id="IPR027417">
    <property type="entry name" value="P-loop_NTPase"/>
</dbReference>
<dbReference type="GO" id="GO:0043023">
    <property type="term" value="F:ribosomal large subunit binding"/>
    <property type="evidence" value="ECO:0007669"/>
    <property type="project" value="UniProtKB-UniRule"/>
</dbReference>
<dbReference type="SUPFAM" id="SSF48334">
    <property type="entry name" value="DNA repair protein MutS, domain III"/>
    <property type="match status" value="1"/>
</dbReference>
<dbReference type="GO" id="GO:0140664">
    <property type="term" value="F:ATP-dependent DNA damage sensor activity"/>
    <property type="evidence" value="ECO:0007669"/>
    <property type="project" value="InterPro"/>
</dbReference>
<evidence type="ECO:0000256" key="8">
    <source>
        <dbReference type="ARBA" id="ARBA00023125"/>
    </source>
</evidence>
<keyword evidence="6 9" id="KW-0067">ATP-binding</keyword>
<dbReference type="SMART" id="SM00534">
    <property type="entry name" value="MUTSac"/>
    <property type="match status" value="1"/>
</dbReference>
<dbReference type="InterPro" id="IPR000432">
    <property type="entry name" value="DNA_mismatch_repair_MutS_C"/>
</dbReference>
<dbReference type="Gene3D" id="3.40.50.300">
    <property type="entry name" value="P-loop containing nucleotide triphosphate hydrolases"/>
    <property type="match status" value="1"/>
</dbReference>
<dbReference type="SMART" id="SM00533">
    <property type="entry name" value="MUTSd"/>
    <property type="match status" value="1"/>
</dbReference>
<keyword evidence="3 9" id="KW-0547">Nucleotide-binding</keyword>
<organism evidence="12 13">
    <name type="scientific">Vagococcus fluvialis</name>
    <dbReference type="NCBI Taxonomy" id="2738"/>
    <lineage>
        <taxon>Bacteria</taxon>
        <taxon>Bacillati</taxon>
        <taxon>Bacillota</taxon>
        <taxon>Bacilli</taxon>
        <taxon>Lactobacillales</taxon>
        <taxon>Enterococcaceae</taxon>
        <taxon>Vagococcus</taxon>
    </lineage>
</organism>
<evidence type="ECO:0000256" key="10">
    <source>
        <dbReference type="SAM" id="Coils"/>
    </source>
</evidence>
<evidence type="ECO:0000256" key="2">
    <source>
        <dbReference type="ARBA" id="ARBA00022730"/>
    </source>
</evidence>
<dbReference type="SUPFAM" id="SSF160443">
    <property type="entry name" value="SMR domain-like"/>
    <property type="match status" value="1"/>
</dbReference>
<dbReference type="Pfam" id="PF01713">
    <property type="entry name" value="Smr"/>
    <property type="match status" value="1"/>
</dbReference>
<accession>A0A369B3S0</accession>
<dbReference type="FunFam" id="3.40.50.300:FF:000830">
    <property type="entry name" value="Endonuclease MutS2"/>
    <property type="match status" value="1"/>
</dbReference>
<evidence type="ECO:0000313" key="12">
    <source>
        <dbReference type="EMBL" id="RSU05508.1"/>
    </source>
</evidence>
<keyword evidence="10" id="KW-0175">Coiled coil</keyword>
<dbReference type="PROSITE" id="PS50828">
    <property type="entry name" value="SMR"/>
    <property type="match status" value="1"/>
</dbReference>
<dbReference type="GO" id="GO:0005524">
    <property type="term" value="F:ATP binding"/>
    <property type="evidence" value="ECO:0007669"/>
    <property type="project" value="UniProtKB-UniRule"/>
</dbReference>
<dbReference type="GO" id="GO:0072344">
    <property type="term" value="P:rescue of stalled ribosome"/>
    <property type="evidence" value="ECO:0007669"/>
    <property type="project" value="UniProtKB-UniRule"/>
</dbReference>
<dbReference type="InterPro" id="IPR036187">
    <property type="entry name" value="DNA_mismatch_repair_MutS_sf"/>
</dbReference>
<comment type="caution">
    <text evidence="12">The sequence shown here is derived from an EMBL/GenBank/DDBJ whole genome shotgun (WGS) entry which is preliminary data.</text>
</comment>
<reference evidence="12 13" key="1">
    <citation type="submission" date="2017-05" db="EMBL/GenBank/DDBJ databases">
        <title>Vagococcus spp. assemblies.</title>
        <authorList>
            <person name="Gulvik C.A."/>
        </authorList>
    </citation>
    <scope>NUCLEOTIDE SEQUENCE [LARGE SCALE GENOMIC DNA]</scope>
    <source>
        <strain evidence="12 13">NCFB 2497</strain>
    </source>
</reference>
<dbReference type="GO" id="GO:0004519">
    <property type="term" value="F:endonuclease activity"/>
    <property type="evidence" value="ECO:0007669"/>
    <property type="project" value="UniProtKB-UniRule"/>
</dbReference>
<dbReference type="Pfam" id="PF00488">
    <property type="entry name" value="MutS_V"/>
    <property type="match status" value="1"/>
</dbReference>
<sequence length="790" mass="88331">MNKKILQTLEFDKVKQELAQHIVTKLGEEHLTQLVPINDFDLIESHLVETEDAFKVLRLRGGIPIPVLENVKPHMKRIEIGAVLNGLELAQVGRVLSTVTELQRFFDDLRENDIELERLYEWSDKMIALPDVAKSIRISIEEDGRVTDEASSELKGIRQAIRRSEQGVKDQLDGILRGSSSKYLSDSIVTMRNERYVIPVKSEYRSQFGGVVHDQSASGQTVFVEPRQVVELNNKLRQHQIAERKEIERILAVLSNELAPFRQDILQNAYVLGKLDFINAKAAYGKSIKGIVPKLSADKYVSLKQARHPLIDGEKVVANDIVIGESYQAIVITGPNTGGKTITLKTLGLLQLMGQSGLPIPAGEESVIGVFNEVYADIGDEQSIEQNLSTFSSHMTNIVDILKHLDSESLVLFDELGAGTDPQEGAALAISILDQVGQVGAYVMATTHYPELKVYGYNRPGTINASMEFDVDTLSPTYRLLIGIPGRSNAFEISKRLGLSTQIIEQAKQIIDGESQDLNEMISDLENQRKMTETEYLEVRRHVDESEELHRDLKTAYELFFTEREKELNKAKVKANEIIAEAEEKAESLIQDIRQMQIRSQSENKIKEHEFIDVKSQLSDLKHEETHLAKNKVLKKAKEKKNFKPGDDVLVESFGQRGTLISKTGNKEWQVQLGILKMAVSEDGMTLLPPEKEPTRRVTGVKSDGGGSRSSVKTQLDLRGKRFEEAVSEVDQYIDSALLAGYPQVTIVHGRGTGALKKGVQDYLKRHPRVKKYEYAPANQGGDGATIVSF</sequence>
<keyword evidence="1 9" id="KW-0540">Nuclease</keyword>
<proteinExistence type="inferred from homology"/>
<keyword evidence="2 9" id="KW-0699">rRNA-binding</keyword>
<dbReference type="GO" id="GO:0030983">
    <property type="term" value="F:mismatched DNA binding"/>
    <property type="evidence" value="ECO:0007669"/>
    <property type="project" value="InterPro"/>
</dbReference>
<dbReference type="GO" id="GO:0019843">
    <property type="term" value="F:rRNA binding"/>
    <property type="evidence" value="ECO:0007669"/>
    <property type="project" value="UniProtKB-UniRule"/>
</dbReference>
<dbReference type="SUPFAM" id="SSF52540">
    <property type="entry name" value="P-loop containing nucleoside triphosphate hydrolases"/>
    <property type="match status" value="1"/>
</dbReference>
<feature type="binding site" evidence="9">
    <location>
        <begin position="334"/>
        <end position="341"/>
    </location>
    <ligand>
        <name>ATP</name>
        <dbReference type="ChEBI" id="CHEBI:30616"/>
    </ligand>
</feature>
<evidence type="ECO:0000256" key="7">
    <source>
        <dbReference type="ARBA" id="ARBA00022884"/>
    </source>
</evidence>
<dbReference type="SMART" id="SM00463">
    <property type="entry name" value="SMR"/>
    <property type="match status" value="1"/>
</dbReference>
<dbReference type="EMBL" id="NGJX01000001">
    <property type="protein sequence ID" value="RSU05508.1"/>
    <property type="molecule type" value="Genomic_DNA"/>
</dbReference>
<dbReference type="FunFam" id="3.30.1370.110:FF:000004">
    <property type="entry name" value="Endonuclease MutS2"/>
    <property type="match status" value="1"/>
</dbReference>
<evidence type="ECO:0000256" key="6">
    <source>
        <dbReference type="ARBA" id="ARBA00022840"/>
    </source>
</evidence>
<dbReference type="GO" id="GO:0045910">
    <property type="term" value="P:negative regulation of DNA recombination"/>
    <property type="evidence" value="ECO:0007669"/>
    <property type="project" value="InterPro"/>
</dbReference>
<comment type="subunit">
    <text evidence="9">Homodimer. Binds to stalled ribosomes, contacting rRNA.</text>
</comment>
<dbReference type="HAMAP" id="MF_00092">
    <property type="entry name" value="MutS2"/>
    <property type="match status" value="1"/>
</dbReference>
<keyword evidence="5 9" id="KW-0378">Hydrolase</keyword>
<gene>
    <name evidence="9" type="primary">mutS2</name>
    <name evidence="9" type="synonym">rqcU</name>
    <name evidence="12" type="ORF">CBF32_00485</name>
</gene>
<dbReference type="EC" id="3.1.-.-" evidence="9"/>
<keyword evidence="7 9" id="KW-0694">RNA-binding</keyword>
<dbReference type="Gene3D" id="3.30.1370.110">
    <property type="match status" value="1"/>
</dbReference>
<dbReference type="OrthoDB" id="9808166at2"/>
<comment type="function">
    <text evidence="9">Acts as a ribosome collision sensor, splitting the ribosome into its 2 subunits. Detects stalled/collided 70S ribosomes which it binds and splits by an ATP-hydrolysis driven conformational change. Acts upstream of the ribosome quality control system (RQC), a ribosome-associated complex that mediates the extraction of incompletely synthesized nascent chains from stalled ribosomes and their subsequent degradation. Probably generates substrates for RQC.</text>
</comment>
<evidence type="ECO:0000256" key="5">
    <source>
        <dbReference type="ARBA" id="ARBA00022801"/>
    </source>
</evidence>
<protein>
    <recommendedName>
        <fullName evidence="9">Endonuclease MutS2</fullName>
        <ecNumber evidence="9">3.1.-.-</ecNumber>
    </recommendedName>
    <alternativeName>
        <fullName evidence="9">Ribosome-associated protein quality control-upstream factor</fullName>
        <shortName evidence="9">RQC-upstream factor</shortName>
        <shortName evidence="9">RqcU</shortName>
        <ecNumber evidence="9">3.6.4.-</ecNumber>
    </alternativeName>
</protein>
<dbReference type="GeneID" id="63145614"/>
<dbReference type="InterPro" id="IPR007696">
    <property type="entry name" value="DNA_mismatch_repair_MutS_core"/>
</dbReference>
<keyword evidence="13" id="KW-1185">Reference proteome</keyword>
<dbReference type="PANTHER" id="PTHR48466:SF2">
    <property type="entry name" value="OS10G0509000 PROTEIN"/>
    <property type="match status" value="1"/>
</dbReference>
<dbReference type="PROSITE" id="PS00486">
    <property type="entry name" value="DNA_MISMATCH_REPAIR_2"/>
    <property type="match status" value="1"/>
</dbReference>
<dbReference type="InterPro" id="IPR045076">
    <property type="entry name" value="MutS"/>
</dbReference>
<dbReference type="RefSeq" id="WP_114288875.1">
    <property type="nucleotide sequence ID" value="NZ_CP081461.1"/>
</dbReference>
<dbReference type="GO" id="GO:0006298">
    <property type="term" value="P:mismatch repair"/>
    <property type="evidence" value="ECO:0007669"/>
    <property type="project" value="InterPro"/>
</dbReference>
<dbReference type="InterPro" id="IPR036063">
    <property type="entry name" value="Smr_dom_sf"/>
</dbReference>
<dbReference type="AlphaFoldDB" id="A0A369B3S0"/>
<comment type="function">
    <text evidence="9">Endonuclease that is involved in the suppression of homologous recombination and thus may have a key role in the control of bacterial genetic diversity.</text>
</comment>
<dbReference type="InterPro" id="IPR005747">
    <property type="entry name" value="MutS2"/>
</dbReference>
<comment type="similarity">
    <text evidence="9">Belongs to the DNA mismatch repair MutS family. MutS2 subfamily.</text>
</comment>
<name>A0A369B3S0_9ENTE</name>
<feature type="coiled-coil region" evidence="10">
    <location>
        <begin position="508"/>
        <end position="599"/>
    </location>
</feature>
<dbReference type="GO" id="GO:0016887">
    <property type="term" value="F:ATP hydrolysis activity"/>
    <property type="evidence" value="ECO:0007669"/>
    <property type="project" value="InterPro"/>
</dbReference>
<dbReference type="InterPro" id="IPR046893">
    <property type="entry name" value="MSSS"/>
</dbReference>
<evidence type="ECO:0000256" key="3">
    <source>
        <dbReference type="ARBA" id="ARBA00022741"/>
    </source>
</evidence>
<evidence type="ECO:0000256" key="9">
    <source>
        <dbReference type="HAMAP-Rule" id="MF_00092"/>
    </source>
</evidence>
<evidence type="ECO:0000256" key="11">
    <source>
        <dbReference type="SAM" id="MobiDB-lite"/>
    </source>
</evidence>
<dbReference type="CDD" id="cd03280">
    <property type="entry name" value="ABC_MutS2"/>
    <property type="match status" value="1"/>
</dbReference>
<keyword evidence="4 9" id="KW-0255">Endonuclease</keyword>
<dbReference type="PIRSF" id="PIRSF005814">
    <property type="entry name" value="MutS_YshD"/>
    <property type="match status" value="1"/>
</dbReference>
<dbReference type="PANTHER" id="PTHR48466">
    <property type="entry name" value="OS10G0509000 PROTEIN-RELATED"/>
    <property type="match status" value="1"/>
</dbReference>